<dbReference type="InterPro" id="IPR012337">
    <property type="entry name" value="RNaseH-like_sf"/>
</dbReference>
<dbReference type="GO" id="GO:0003676">
    <property type="term" value="F:nucleic acid binding"/>
    <property type="evidence" value="ECO:0007669"/>
    <property type="project" value="InterPro"/>
</dbReference>
<dbReference type="OrthoDB" id="3016676at2759"/>
<accession>A0A8H7QZM7</accession>
<comment type="caution">
    <text evidence="1">The sequence shown here is derived from an EMBL/GenBank/DDBJ whole genome shotgun (WGS) entry which is preliminary data.</text>
</comment>
<reference evidence="1" key="1">
    <citation type="submission" date="2020-12" db="EMBL/GenBank/DDBJ databases">
        <title>Metabolic potential, ecology and presence of endohyphal bacteria is reflected in genomic diversity of Mucoromycotina.</title>
        <authorList>
            <person name="Muszewska A."/>
            <person name="Okrasinska A."/>
            <person name="Steczkiewicz K."/>
            <person name="Drgas O."/>
            <person name="Orlowska M."/>
            <person name="Perlinska-Lenart U."/>
            <person name="Aleksandrzak-Piekarczyk T."/>
            <person name="Szatraj K."/>
            <person name="Zielenkiewicz U."/>
            <person name="Pilsyk S."/>
            <person name="Malc E."/>
            <person name="Mieczkowski P."/>
            <person name="Kruszewska J.S."/>
            <person name="Biernat P."/>
            <person name="Pawlowska J."/>
        </authorList>
    </citation>
    <scope>NUCLEOTIDE SEQUENCE</scope>
    <source>
        <strain evidence="1">WA0000017839</strain>
    </source>
</reference>
<dbReference type="SUPFAM" id="SSF53098">
    <property type="entry name" value="Ribonuclease H-like"/>
    <property type="match status" value="1"/>
</dbReference>
<sequence length="137" mass="15482">MIKVLCVLDSIVNGTSIARLLQSEKVSLVQIAYDTNVWLLRLNKFDKNSLPSSLKILLQSEAIMKIGRAVSDDLKKLERDFGLEESHGKLELGNYCKNKGAINKASYGLEYICAVVLKRSYQKTAIHLKYDYRKNDG</sequence>
<proteinExistence type="predicted"/>
<dbReference type="InterPro" id="IPR036397">
    <property type="entry name" value="RNaseH_sf"/>
</dbReference>
<evidence type="ECO:0000313" key="1">
    <source>
        <dbReference type="EMBL" id="KAG2201222.1"/>
    </source>
</evidence>
<name>A0A8H7QZM7_9FUNG</name>
<dbReference type="EMBL" id="JAEPRD010000074">
    <property type="protein sequence ID" value="KAG2201222.1"/>
    <property type="molecule type" value="Genomic_DNA"/>
</dbReference>
<dbReference type="AlphaFoldDB" id="A0A8H7QZM7"/>
<gene>
    <name evidence="1" type="ORF">INT47_013033</name>
</gene>
<keyword evidence="2" id="KW-1185">Reference proteome</keyword>
<dbReference type="Gene3D" id="3.30.420.10">
    <property type="entry name" value="Ribonuclease H-like superfamily/Ribonuclease H"/>
    <property type="match status" value="1"/>
</dbReference>
<organism evidence="1 2">
    <name type="scientific">Mucor saturninus</name>
    <dbReference type="NCBI Taxonomy" id="64648"/>
    <lineage>
        <taxon>Eukaryota</taxon>
        <taxon>Fungi</taxon>
        <taxon>Fungi incertae sedis</taxon>
        <taxon>Mucoromycota</taxon>
        <taxon>Mucoromycotina</taxon>
        <taxon>Mucoromycetes</taxon>
        <taxon>Mucorales</taxon>
        <taxon>Mucorineae</taxon>
        <taxon>Mucoraceae</taxon>
        <taxon>Mucor</taxon>
    </lineage>
</organism>
<protein>
    <submittedName>
        <fullName evidence="1">Uncharacterized protein</fullName>
    </submittedName>
</protein>
<evidence type="ECO:0000313" key="2">
    <source>
        <dbReference type="Proteomes" id="UP000603453"/>
    </source>
</evidence>
<dbReference type="Proteomes" id="UP000603453">
    <property type="component" value="Unassembled WGS sequence"/>
</dbReference>